<name>A0A7X4RTD3_9VIBR</name>
<dbReference type="AlphaFoldDB" id="A0A7X4RTD3"/>
<sequence length="173" mass="18931">MVTVYEIAQLLGFVSFALGISTFYQKNDRRLKIIMLIFNLNHLVHFFLLGSMVSTLSTGLSALRTASSIYTSSKRIAAVFAIIGIVFGIAIADNWWDLWPIVGMTIGTVAIFTLEGVAMRIAFVVGAICWLINNILVGSIGGTLLEATLISVNCLTIFRIVRDKKRTIASQAL</sequence>
<dbReference type="EMBL" id="WEKT01000002">
    <property type="protein sequence ID" value="MZI91944.1"/>
    <property type="molecule type" value="Genomic_DNA"/>
</dbReference>
<feature type="transmembrane region" description="Helical" evidence="1">
    <location>
        <begin position="44"/>
        <end position="63"/>
    </location>
</feature>
<dbReference type="InterPro" id="IPR019629">
    <property type="entry name" value="Uncharacterised_HI1736/YgjV"/>
</dbReference>
<reference evidence="2 3" key="1">
    <citation type="submission" date="2019-10" db="EMBL/GenBank/DDBJ databases">
        <title>Vibrio sp. nov. isolated from a shrimp pond.</title>
        <authorList>
            <person name="Gomez-Gil B."/>
            <person name="Enciso-Ibarra J."/>
            <person name="Enciso-Ibarra K."/>
            <person name="Bolan-Mejia C."/>
        </authorList>
    </citation>
    <scope>NUCLEOTIDE SEQUENCE [LARGE SCALE GENOMIC DNA]</scope>
    <source>
        <strain evidence="2 3">CAIM 722</strain>
    </source>
</reference>
<comment type="caution">
    <text evidence="2">The sequence shown here is derived from an EMBL/GenBank/DDBJ whole genome shotgun (WGS) entry which is preliminary data.</text>
</comment>
<keyword evidence="1" id="KW-0472">Membrane</keyword>
<dbReference type="RefSeq" id="WP_161153334.1">
    <property type="nucleotide sequence ID" value="NZ_WEKT01000002.1"/>
</dbReference>
<protein>
    <submittedName>
        <fullName evidence="2">YgjV family protein</fullName>
    </submittedName>
</protein>
<evidence type="ECO:0000313" key="3">
    <source>
        <dbReference type="Proteomes" id="UP000462621"/>
    </source>
</evidence>
<dbReference type="Pfam" id="PF10688">
    <property type="entry name" value="Imp-YgjV"/>
    <property type="match status" value="1"/>
</dbReference>
<keyword evidence="1" id="KW-0812">Transmembrane</keyword>
<organism evidence="2 3">
    <name type="scientific">Vibrio eleionomae</name>
    <dbReference type="NCBI Taxonomy" id="2653505"/>
    <lineage>
        <taxon>Bacteria</taxon>
        <taxon>Pseudomonadati</taxon>
        <taxon>Pseudomonadota</taxon>
        <taxon>Gammaproteobacteria</taxon>
        <taxon>Vibrionales</taxon>
        <taxon>Vibrionaceae</taxon>
        <taxon>Vibrio</taxon>
    </lineage>
</organism>
<evidence type="ECO:0000256" key="1">
    <source>
        <dbReference type="SAM" id="Phobius"/>
    </source>
</evidence>
<proteinExistence type="predicted"/>
<dbReference type="PIRSF" id="PIRSF011443">
    <property type="entry name" value="YgjV"/>
    <property type="match status" value="1"/>
</dbReference>
<evidence type="ECO:0000313" key="2">
    <source>
        <dbReference type="EMBL" id="MZI91944.1"/>
    </source>
</evidence>
<gene>
    <name evidence="2" type="ORF">F9817_01840</name>
</gene>
<dbReference type="Proteomes" id="UP000462621">
    <property type="component" value="Unassembled WGS sequence"/>
</dbReference>
<feature type="transmembrane region" description="Helical" evidence="1">
    <location>
        <begin position="75"/>
        <end position="92"/>
    </location>
</feature>
<keyword evidence="3" id="KW-1185">Reference proteome</keyword>
<keyword evidence="1" id="KW-1133">Transmembrane helix</keyword>
<feature type="transmembrane region" description="Helical" evidence="1">
    <location>
        <begin position="98"/>
        <end position="114"/>
    </location>
</feature>
<accession>A0A7X4RTD3</accession>
<dbReference type="InterPro" id="IPR026267">
    <property type="entry name" value="YgjV"/>
</dbReference>
<feature type="transmembrane region" description="Helical" evidence="1">
    <location>
        <begin position="7"/>
        <end position="24"/>
    </location>
</feature>